<evidence type="ECO:0000256" key="1">
    <source>
        <dbReference type="SAM" id="Phobius"/>
    </source>
</evidence>
<dbReference type="Proteomes" id="UP000051298">
    <property type="component" value="Unassembled WGS sequence"/>
</dbReference>
<dbReference type="eggNOG" id="COG3216">
    <property type="taxonomic scope" value="Bacteria"/>
</dbReference>
<proteinExistence type="predicted"/>
<accession>A0A0N7LSY3</accession>
<feature type="domain" description="DUF2062" evidence="2">
    <location>
        <begin position="52"/>
        <end position="218"/>
    </location>
</feature>
<feature type="transmembrane region" description="Helical" evidence="1">
    <location>
        <begin position="71"/>
        <end position="93"/>
    </location>
</feature>
<dbReference type="PANTHER" id="PTHR40547">
    <property type="entry name" value="SLL0298 PROTEIN"/>
    <property type="match status" value="1"/>
</dbReference>
<keyword evidence="1" id="KW-0812">Transmembrane</keyword>
<dbReference type="PANTHER" id="PTHR40547:SF1">
    <property type="entry name" value="SLL0298 PROTEIN"/>
    <property type="match status" value="1"/>
</dbReference>
<feature type="transmembrane region" description="Helical" evidence="1">
    <location>
        <begin position="105"/>
        <end position="128"/>
    </location>
</feature>
<organism evidence="3 4">
    <name type="scientific">Thalassobacter stenotrophicus</name>
    <dbReference type="NCBI Taxonomy" id="266809"/>
    <lineage>
        <taxon>Bacteria</taxon>
        <taxon>Pseudomonadati</taxon>
        <taxon>Pseudomonadota</taxon>
        <taxon>Alphaproteobacteria</taxon>
        <taxon>Rhodobacterales</taxon>
        <taxon>Roseobacteraceae</taxon>
        <taxon>Thalassobacter</taxon>
    </lineage>
</organism>
<dbReference type="InterPro" id="IPR018639">
    <property type="entry name" value="DUF2062"/>
</dbReference>
<dbReference type="AlphaFoldDB" id="A0A0N7LSY3"/>
<evidence type="ECO:0000313" key="4">
    <source>
        <dbReference type="Proteomes" id="UP000051298"/>
    </source>
</evidence>
<feature type="transmembrane region" description="Helical" evidence="1">
    <location>
        <begin position="184"/>
        <end position="213"/>
    </location>
</feature>
<name>A0A0N7LSY3_9RHOB</name>
<reference evidence="3 4" key="1">
    <citation type="submission" date="2015-09" db="EMBL/GenBank/DDBJ databases">
        <authorList>
            <consortium name="Swine Surveillance"/>
        </authorList>
    </citation>
    <scope>NUCLEOTIDE SEQUENCE [LARGE SCALE GENOMIC DNA]</scope>
    <source>
        <strain evidence="3 4">CECT 5294</strain>
    </source>
</reference>
<evidence type="ECO:0000259" key="2">
    <source>
        <dbReference type="Pfam" id="PF09835"/>
    </source>
</evidence>
<evidence type="ECO:0000313" key="3">
    <source>
        <dbReference type="EMBL" id="CUH59178.1"/>
    </source>
</evidence>
<keyword evidence="1" id="KW-0472">Membrane</keyword>
<keyword evidence="1" id="KW-1133">Transmembrane helix</keyword>
<sequence>MSRRFGANAMSPRRRPEGGIKGRARVVFKRRDARPWWRILKEVLWPKGGWARAFHYVKHRLRRLPDSPHKISRGILVGVFTAFTPFYGLHFLVAAVGARLLQGNILAALLATFFGNPLTYVPIGVISLQTGHFLLGTEFDKEFDDGLLAKFVGAGQDLLHNVRAPFSGEAADWSHLSLFWDEVFFPYMVGGIIPGIVAGIICYYMCLPVITAYQKRRRGMIKKKLEELRRKAARGDQTR</sequence>
<dbReference type="EMBL" id="CYRX01000009">
    <property type="protein sequence ID" value="CUH59178.1"/>
    <property type="molecule type" value="Genomic_DNA"/>
</dbReference>
<protein>
    <recommendedName>
        <fullName evidence="2">DUF2062 domain-containing protein</fullName>
    </recommendedName>
</protein>
<dbReference type="Pfam" id="PF09835">
    <property type="entry name" value="DUF2062"/>
    <property type="match status" value="1"/>
</dbReference>
<gene>
    <name evidence="3" type="ORF">THS5294_00461</name>
</gene>
<dbReference type="STRING" id="266809.PM03_07340"/>